<dbReference type="SUPFAM" id="SSF46689">
    <property type="entry name" value="Homeodomain-like"/>
    <property type="match status" value="2"/>
</dbReference>
<dbReference type="GO" id="GO:0043565">
    <property type="term" value="F:sequence-specific DNA binding"/>
    <property type="evidence" value="ECO:0007669"/>
    <property type="project" value="InterPro"/>
</dbReference>
<dbReference type="PROSITE" id="PS01124">
    <property type="entry name" value="HTH_ARAC_FAMILY_2"/>
    <property type="match status" value="1"/>
</dbReference>
<feature type="domain" description="HTH araC/xylS-type" evidence="4">
    <location>
        <begin position="191"/>
        <end position="289"/>
    </location>
</feature>
<dbReference type="OrthoDB" id="4480133at2"/>
<keyword evidence="1" id="KW-0805">Transcription regulation</keyword>
<evidence type="ECO:0000313" key="5">
    <source>
        <dbReference type="EMBL" id="PRX56796.1"/>
    </source>
</evidence>
<proteinExistence type="predicted"/>
<comment type="caution">
    <text evidence="5">The sequence shown here is derived from an EMBL/GenBank/DDBJ whole genome shotgun (WGS) entry which is preliminary data.</text>
</comment>
<dbReference type="Pfam" id="PF12833">
    <property type="entry name" value="HTH_18"/>
    <property type="match status" value="1"/>
</dbReference>
<dbReference type="GO" id="GO:0003700">
    <property type="term" value="F:DNA-binding transcription factor activity"/>
    <property type="evidence" value="ECO:0007669"/>
    <property type="project" value="InterPro"/>
</dbReference>
<keyword evidence="6" id="KW-1185">Reference proteome</keyword>
<dbReference type="PANTHER" id="PTHR43280">
    <property type="entry name" value="ARAC-FAMILY TRANSCRIPTIONAL REGULATOR"/>
    <property type="match status" value="1"/>
</dbReference>
<keyword evidence="2 5" id="KW-0238">DNA-binding</keyword>
<organism evidence="5 6">
    <name type="scientific">Flagellimonas meridianipacifica</name>
    <dbReference type="NCBI Taxonomy" id="1080225"/>
    <lineage>
        <taxon>Bacteria</taxon>
        <taxon>Pseudomonadati</taxon>
        <taxon>Bacteroidota</taxon>
        <taxon>Flavobacteriia</taxon>
        <taxon>Flavobacteriales</taxon>
        <taxon>Flavobacteriaceae</taxon>
        <taxon>Flagellimonas</taxon>
    </lineage>
</organism>
<dbReference type="InterPro" id="IPR018060">
    <property type="entry name" value="HTH_AraC"/>
</dbReference>
<sequence length="297" mass="34477">MRRKDMVHFYEFVDGNPLFKQFKVDDLLFTAYDCPIEGSPVDYWIKTNYFCYVFVGGGRWKTPHEEYVLKAGDAAFLKKGAHRVYKILNGDFCALLIMVPDEFIASVMKEECGMNHSAGTAAYTDSVIRLNLNKTLKDYFDTLLGYFSLENPPSKSLLTIKFKELIVNIATSGHNPLATGYFNKLNTDGKRSLKPIMEEHFMFNLKLKELAKLSGRSLATFNRDFYKIYNMTPAKWIKKRRVEYGKFLLETSDKNINEIALDIGFENTSHFIKCFREHYQHPPLRYKRMLEQQAVVA</sequence>
<evidence type="ECO:0000256" key="1">
    <source>
        <dbReference type="ARBA" id="ARBA00023015"/>
    </source>
</evidence>
<dbReference type="PANTHER" id="PTHR43280:SF2">
    <property type="entry name" value="HTH-TYPE TRANSCRIPTIONAL REGULATOR EXSA"/>
    <property type="match status" value="1"/>
</dbReference>
<reference evidence="5 6" key="1">
    <citation type="submission" date="2018-03" db="EMBL/GenBank/DDBJ databases">
        <title>Genomic Encyclopedia of Archaeal and Bacterial Type Strains, Phase II (KMG-II): from individual species to whole genera.</title>
        <authorList>
            <person name="Goeker M."/>
        </authorList>
    </citation>
    <scope>NUCLEOTIDE SEQUENCE [LARGE SCALE GENOMIC DNA]</scope>
    <source>
        <strain evidence="5 6">DSM 25027</strain>
    </source>
</reference>
<dbReference type="InterPro" id="IPR054015">
    <property type="entry name" value="ExsA-like_N"/>
</dbReference>
<evidence type="ECO:0000256" key="2">
    <source>
        <dbReference type="ARBA" id="ARBA00023125"/>
    </source>
</evidence>
<gene>
    <name evidence="5" type="ORF">CLV81_0794</name>
</gene>
<dbReference type="InterPro" id="IPR018062">
    <property type="entry name" value="HTH_AraC-typ_CS"/>
</dbReference>
<name>A0A2T0MGY4_9FLAO</name>
<evidence type="ECO:0000259" key="4">
    <source>
        <dbReference type="PROSITE" id="PS01124"/>
    </source>
</evidence>
<dbReference type="AlphaFoldDB" id="A0A2T0MGY4"/>
<dbReference type="Proteomes" id="UP000237640">
    <property type="component" value="Unassembled WGS sequence"/>
</dbReference>
<dbReference type="Pfam" id="PF22200">
    <property type="entry name" value="ExsA_N"/>
    <property type="match status" value="1"/>
</dbReference>
<evidence type="ECO:0000313" key="6">
    <source>
        <dbReference type="Proteomes" id="UP000237640"/>
    </source>
</evidence>
<evidence type="ECO:0000256" key="3">
    <source>
        <dbReference type="ARBA" id="ARBA00023163"/>
    </source>
</evidence>
<keyword evidence="3" id="KW-0804">Transcription</keyword>
<dbReference type="Gene3D" id="1.10.10.60">
    <property type="entry name" value="Homeodomain-like"/>
    <property type="match status" value="2"/>
</dbReference>
<dbReference type="SMART" id="SM00342">
    <property type="entry name" value="HTH_ARAC"/>
    <property type="match status" value="1"/>
</dbReference>
<protein>
    <submittedName>
        <fullName evidence="5">AraC-like DNA-binding protein</fullName>
    </submittedName>
</protein>
<accession>A0A2T0MGY4</accession>
<dbReference type="InterPro" id="IPR009057">
    <property type="entry name" value="Homeodomain-like_sf"/>
</dbReference>
<dbReference type="PROSITE" id="PS00041">
    <property type="entry name" value="HTH_ARAC_FAMILY_1"/>
    <property type="match status" value="1"/>
</dbReference>
<dbReference type="EMBL" id="PVYX01000001">
    <property type="protein sequence ID" value="PRX56796.1"/>
    <property type="molecule type" value="Genomic_DNA"/>
</dbReference>
<dbReference type="RefSeq" id="WP_106143737.1">
    <property type="nucleotide sequence ID" value="NZ_PVYX01000001.1"/>
</dbReference>